<dbReference type="AlphaFoldDB" id="A0A7S4EA14"/>
<proteinExistence type="predicted"/>
<dbReference type="InterPro" id="IPR003774">
    <property type="entry name" value="AlgH-like"/>
</dbReference>
<feature type="signal peptide" evidence="1">
    <location>
        <begin position="1"/>
        <end position="16"/>
    </location>
</feature>
<evidence type="ECO:0000256" key="1">
    <source>
        <dbReference type="SAM" id="SignalP"/>
    </source>
</evidence>
<reference evidence="3" key="2">
    <citation type="submission" date="2021-11" db="EMBL/GenBank/DDBJ databases">
        <authorList>
            <consortium name="Genoscope - CEA"/>
            <person name="William W."/>
        </authorList>
    </citation>
    <scope>NUCLEOTIDE SEQUENCE</scope>
</reference>
<dbReference type="Gene3D" id="3.40.1740.10">
    <property type="entry name" value="VC0467-like"/>
    <property type="match status" value="1"/>
</dbReference>
<organism evidence="2">
    <name type="scientific">Pelagomonas calceolata</name>
    <dbReference type="NCBI Taxonomy" id="35677"/>
    <lineage>
        <taxon>Eukaryota</taxon>
        <taxon>Sar</taxon>
        <taxon>Stramenopiles</taxon>
        <taxon>Ochrophyta</taxon>
        <taxon>Pelagophyceae</taxon>
        <taxon>Pelagomonadales</taxon>
        <taxon>Pelagomonadaceae</taxon>
        <taxon>Pelagomonas</taxon>
    </lineage>
</organism>
<sequence length="377" mass="41553">MRALLVAFLAVTQAYIAPRPTSRPVPRPASPITDQETSIDVDWRSFRAKLEATGLDSKAREQWADDAWAHALPRPEAGGLLLALPFSATLCHAKSPWFRDVRRFASKKRFAAARALGVPMKKRNYADGDRRHRTLARQFATIELRRVAETPVHARTLKDRKFLNMRDEAIRRARDVVLVLDDEGACIRLGRQDRGAPWGSRRRSAALFAALEFDGVFPDFHDFQAAFGDEVTVYTGSREVEDWEGVAWSGEALMLHTRDLEGSTELAPGCGIYRGGAAHAARLVCNGEADAAEFAFFVGRYEFAPGELRTAVDCGLYQPAACSSAQVLGNERDASLWHSLMRKLGGSSADIEMLAPKLPVCSSDTVDGPDECLFGDT</sequence>
<dbReference type="PANTHER" id="PTHR31984">
    <property type="entry name" value="TRANSPORTER, PUTATIVE (DUF179)-RELATED"/>
    <property type="match status" value="1"/>
</dbReference>
<reference evidence="2" key="1">
    <citation type="submission" date="2021-01" db="EMBL/GenBank/DDBJ databases">
        <authorList>
            <person name="Corre E."/>
            <person name="Pelletier E."/>
            <person name="Niang G."/>
            <person name="Scheremetjew M."/>
            <person name="Finn R."/>
            <person name="Kale V."/>
            <person name="Holt S."/>
            <person name="Cochrane G."/>
            <person name="Meng A."/>
            <person name="Brown T."/>
            <person name="Cohen L."/>
        </authorList>
    </citation>
    <scope>NUCLEOTIDE SEQUENCE</scope>
    <source>
        <strain evidence="2">CCMP1756</strain>
    </source>
</reference>
<dbReference type="Pfam" id="PF02622">
    <property type="entry name" value="DUF179"/>
    <property type="match status" value="1"/>
</dbReference>
<gene>
    <name evidence="2" type="ORF">PCAL00307_LOCUS15081</name>
    <name evidence="3" type="ORF">PECAL_5P07210</name>
</gene>
<evidence type="ECO:0000313" key="4">
    <source>
        <dbReference type="Proteomes" id="UP000789595"/>
    </source>
</evidence>
<dbReference type="EMBL" id="CAKKNE010000005">
    <property type="protein sequence ID" value="CAH0376158.1"/>
    <property type="molecule type" value="Genomic_DNA"/>
</dbReference>
<feature type="chain" id="PRO_5036404052" evidence="1">
    <location>
        <begin position="17"/>
        <end position="377"/>
    </location>
</feature>
<dbReference type="OrthoDB" id="272750at2759"/>
<dbReference type="Proteomes" id="UP000789595">
    <property type="component" value="Unassembled WGS sequence"/>
</dbReference>
<dbReference type="PANTHER" id="PTHR31984:SF17">
    <property type="entry name" value="TRANSCRIPTIONAL REGULATOR"/>
    <property type="match status" value="1"/>
</dbReference>
<accession>A0A7S4EA14</accession>
<evidence type="ECO:0000313" key="2">
    <source>
        <dbReference type="EMBL" id="CAE0699645.1"/>
    </source>
</evidence>
<name>A0A7S4EA14_9STRA</name>
<keyword evidence="1" id="KW-0732">Signal</keyword>
<keyword evidence="4" id="KW-1185">Reference proteome</keyword>
<protein>
    <submittedName>
        <fullName evidence="2">Uncharacterized protein</fullName>
    </submittedName>
</protein>
<dbReference type="EMBL" id="HBIW01017496">
    <property type="protein sequence ID" value="CAE0699645.1"/>
    <property type="molecule type" value="Transcribed_RNA"/>
</dbReference>
<evidence type="ECO:0000313" key="3">
    <source>
        <dbReference type="EMBL" id="CAH0376158.1"/>
    </source>
</evidence>